<evidence type="ECO:0000256" key="1">
    <source>
        <dbReference type="ARBA" id="ARBA00022676"/>
    </source>
</evidence>
<gene>
    <name evidence="3" type="ORF">VB248_13335</name>
</gene>
<dbReference type="Proteomes" id="UP001302949">
    <property type="component" value="Unassembled WGS sequence"/>
</dbReference>
<protein>
    <submittedName>
        <fullName evidence="3">Alpha-1,2-fucosyltransferase</fullName>
    </submittedName>
</protein>
<keyword evidence="4" id="KW-1185">Reference proteome</keyword>
<dbReference type="Gene3D" id="3.40.50.11350">
    <property type="match status" value="1"/>
</dbReference>
<dbReference type="EMBL" id="JAYFUM010000015">
    <property type="protein sequence ID" value="MEA5140127.1"/>
    <property type="molecule type" value="Genomic_DNA"/>
</dbReference>
<keyword evidence="1" id="KW-0328">Glycosyltransferase</keyword>
<evidence type="ECO:0000256" key="2">
    <source>
        <dbReference type="ARBA" id="ARBA00022679"/>
    </source>
</evidence>
<organism evidence="3 4">
    <name type="scientific">Arcicella rigui</name>
    <dbReference type="NCBI Taxonomy" id="797020"/>
    <lineage>
        <taxon>Bacteria</taxon>
        <taxon>Pseudomonadati</taxon>
        <taxon>Bacteroidota</taxon>
        <taxon>Cytophagia</taxon>
        <taxon>Cytophagales</taxon>
        <taxon>Flectobacillaceae</taxon>
        <taxon>Arcicella</taxon>
    </lineage>
</organism>
<sequence>MIYVYPKFRSRIDIGIRIGGMGLANCLLVYARALCLAKKLNAQMIAPTWEQFNVGPYLRRESDKRHYRKLFKKEGITGWKKYFLLNRLRKISENELSKIEDLKSQNLLIEVKGVQPYFKDLIAERDFIVENVLKLVYPFRLKEVHTFSFTGKIGIHIRLGDYHPSAQKSLAWYVEIIRQIDLHTNCGYEFLLFSDGKAEELVQILSYSSRIKNIHFGSAIADLVALSKCAFIIGSNSTFSAWASFMGDKMLLIPEPKGYLNDFTGLNYYILDEEPTLSQEILSKIALL</sequence>
<keyword evidence="2" id="KW-0808">Transferase</keyword>
<dbReference type="Pfam" id="PF01531">
    <property type="entry name" value="Glyco_transf_11"/>
    <property type="match status" value="1"/>
</dbReference>
<proteinExistence type="predicted"/>
<reference evidence="3 4" key="1">
    <citation type="submission" date="2023-12" db="EMBL/GenBank/DDBJ databases">
        <title>Novel species of the genus Arcicella isolated from rivers.</title>
        <authorList>
            <person name="Lu H."/>
        </authorList>
    </citation>
    <scope>NUCLEOTIDE SEQUENCE [LARGE SCALE GENOMIC DNA]</scope>
    <source>
        <strain evidence="3 4">KCTC 23307</strain>
    </source>
</reference>
<evidence type="ECO:0000313" key="3">
    <source>
        <dbReference type="EMBL" id="MEA5140127.1"/>
    </source>
</evidence>
<accession>A0ABU5QC18</accession>
<comment type="caution">
    <text evidence="3">The sequence shown here is derived from an EMBL/GenBank/DDBJ whole genome shotgun (WGS) entry which is preliminary data.</text>
</comment>
<name>A0ABU5QC18_9BACT</name>
<evidence type="ECO:0000313" key="4">
    <source>
        <dbReference type="Proteomes" id="UP001302949"/>
    </source>
</evidence>
<dbReference type="RefSeq" id="WP_323297285.1">
    <property type="nucleotide sequence ID" value="NZ_JAYFUM010000015.1"/>
</dbReference>
<dbReference type="InterPro" id="IPR002516">
    <property type="entry name" value="Glyco_trans_11"/>
</dbReference>